<evidence type="ECO:0000259" key="4">
    <source>
        <dbReference type="Pfam" id="PF01494"/>
    </source>
</evidence>
<feature type="domain" description="FAD-binding" evidence="4">
    <location>
        <begin position="156"/>
        <end position="352"/>
    </location>
</feature>
<dbReference type="PRINTS" id="PR00420">
    <property type="entry name" value="RNGMNOXGNASE"/>
</dbReference>
<keyword evidence="2" id="KW-0274">FAD</keyword>
<evidence type="ECO:0000256" key="3">
    <source>
        <dbReference type="ARBA" id="ARBA00023002"/>
    </source>
</evidence>
<sequence length="413" mass="45649">MPQSKDFKVAIVGGGMCGLMCAVGLRRAGIAVEIFESTISFQEIGAGIGLGPNALRALKSLGLLDSLIARQSERGALSSFQFRSGLAGREFTYDYPCASDDVGITIHRYSMSFCLDQYWFTNITGLHFILKRCVSVSANTESSIYTIGFADGTSHEADLIIGADGIKSTVRESVIKSDHLYPVYTGTTAYRSLIKRESLNKAGFKTHLERPICFLGAHKYLITYPIKAGELINVVVYVTDAKEEEDLVSQFQEWNEDVKAIIHCIDQTSKWPLYELNPPLRTYISGRVALVGDAAHAMLPHLGAGVGQGIEDTYILCELLGNPQTKLSNLEDVIKAYDHVRIPRATDVSDRSRHAGLVCQRHGLPEWTDEDTLTGLTNRWAPLWYHDLEADKTEALKWLEKAGIFIPISELAT</sequence>
<gene>
    <name evidence="5" type="ORF">BT96DRAFT_815776</name>
</gene>
<dbReference type="GO" id="GO:0044550">
    <property type="term" value="P:secondary metabolite biosynthetic process"/>
    <property type="evidence" value="ECO:0007669"/>
    <property type="project" value="TreeGrafter"/>
</dbReference>
<evidence type="ECO:0000313" key="5">
    <source>
        <dbReference type="EMBL" id="KAE9402941.1"/>
    </source>
</evidence>
<dbReference type="InterPro" id="IPR002938">
    <property type="entry name" value="FAD-bd"/>
</dbReference>
<dbReference type="OrthoDB" id="417877at2759"/>
<dbReference type="GO" id="GO:0016491">
    <property type="term" value="F:oxidoreductase activity"/>
    <property type="evidence" value="ECO:0007669"/>
    <property type="project" value="UniProtKB-KW"/>
</dbReference>
<dbReference type="Pfam" id="PF01494">
    <property type="entry name" value="FAD_binding_3"/>
    <property type="match status" value="2"/>
</dbReference>
<evidence type="ECO:0000313" key="6">
    <source>
        <dbReference type="Proteomes" id="UP000799118"/>
    </source>
</evidence>
<dbReference type="GO" id="GO:0071949">
    <property type="term" value="F:FAD binding"/>
    <property type="evidence" value="ECO:0007669"/>
    <property type="project" value="InterPro"/>
</dbReference>
<reference evidence="5" key="1">
    <citation type="journal article" date="2019" name="Environ. Microbiol.">
        <title>Fungal ecological strategies reflected in gene transcription - a case study of two litter decomposers.</title>
        <authorList>
            <person name="Barbi F."/>
            <person name="Kohler A."/>
            <person name="Barry K."/>
            <person name="Baskaran P."/>
            <person name="Daum C."/>
            <person name="Fauchery L."/>
            <person name="Ihrmark K."/>
            <person name="Kuo A."/>
            <person name="LaButti K."/>
            <person name="Lipzen A."/>
            <person name="Morin E."/>
            <person name="Grigoriev I.V."/>
            <person name="Henrissat B."/>
            <person name="Lindahl B."/>
            <person name="Martin F."/>
        </authorList>
    </citation>
    <scope>NUCLEOTIDE SEQUENCE</scope>
    <source>
        <strain evidence="5">JB14</strain>
    </source>
</reference>
<dbReference type="InterPro" id="IPR051104">
    <property type="entry name" value="FAD_monoxygenase"/>
</dbReference>
<keyword evidence="3" id="KW-0560">Oxidoreductase</keyword>
<organism evidence="5 6">
    <name type="scientific">Gymnopus androsaceus JB14</name>
    <dbReference type="NCBI Taxonomy" id="1447944"/>
    <lineage>
        <taxon>Eukaryota</taxon>
        <taxon>Fungi</taxon>
        <taxon>Dikarya</taxon>
        <taxon>Basidiomycota</taxon>
        <taxon>Agaricomycotina</taxon>
        <taxon>Agaricomycetes</taxon>
        <taxon>Agaricomycetidae</taxon>
        <taxon>Agaricales</taxon>
        <taxon>Marasmiineae</taxon>
        <taxon>Omphalotaceae</taxon>
        <taxon>Gymnopus</taxon>
    </lineage>
</organism>
<evidence type="ECO:0000256" key="1">
    <source>
        <dbReference type="ARBA" id="ARBA00022630"/>
    </source>
</evidence>
<proteinExistence type="predicted"/>
<dbReference type="EMBL" id="ML769430">
    <property type="protein sequence ID" value="KAE9402941.1"/>
    <property type="molecule type" value="Genomic_DNA"/>
</dbReference>
<feature type="domain" description="FAD-binding" evidence="4">
    <location>
        <begin position="7"/>
        <end position="74"/>
    </location>
</feature>
<dbReference type="Gene3D" id="3.50.50.60">
    <property type="entry name" value="FAD/NAD(P)-binding domain"/>
    <property type="match status" value="1"/>
</dbReference>
<name>A0A6A4HY36_9AGAR</name>
<accession>A0A6A4HY36</accession>
<dbReference type="SUPFAM" id="SSF54373">
    <property type="entry name" value="FAD-linked reductases, C-terminal domain"/>
    <property type="match status" value="1"/>
</dbReference>
<dbReference type="AlphaFoldDB" id="A0A6A4HY36"/>
<dbReference type="InterPro" id="IPR036188">
    <property type="entry name" value="FAD/NAD-bd_sf"/>
</dbReference>
<keyword evidence="1" id="KW-0285">Flavoprotein</keyword>
<evidence type="ECO:0000256" key="2">
    <source>
        <dbReference type="ARBA" id="ARBA00022827"/>
    </source>
</evidence>
<protein>
    <submittedName>
        <fullName evidence="5">FAD/NAD-P-binding domain-containing protein</fullName>
    </submittedName>
</protein>
<dbReference type="Proteomes" id="UP000799118">
    <property type="component" value="Unassembled WGS sequence"/>
</dbReference>
<keyword evidence="6" id="KW-1185">Reference proteome</keyword>
<dbReference type="PANTHER" id="PTHR46720:SF3">
    <property type="entry name" value="FAD-BINDING DOMAIN-CONTAINING PROTEIN-RELATED"/>
    <property type="match status" value="1"/>
</dbReference>
<dbReference type="SUPFAM" id="SSF51905">
    <property type="entry name" value="FAD/NAD(P)-binding domain"/>
    <property type="match status" value="1"/>
</dbReference>
<dbReference type="PANTHER" id="PTHR46720">
    <property type="entry name" value="HYDROXYLASE, PUTATIVE (AFU_ORTHOLOGUE AFUA_3G01460)-RELATED"/>
    <property type="match status" value="1"/>
</dbReference>